<dbReference type="GeneID" id="8863979"/>
<proteinExistence type="predicted"/>
<protein>
    <submittedName>
        <fullName evidence="2">Uncharacterized protein</fullName>
    </submittedName>
</protein>
<feature type="region of interest" description="Disordered" evidence="1">
    <location>
        <begin position="55"/>
        <end position="90"/>
    </location>
</feature>
<dbReference type="InParanoid" id="D2UYP9"/>
<dbReference type="VEuPathDB" id="AmoebaDB:NAEGRDRAFT_77820"/>
<gene>
    <name evidence="2" type="ORF">NAEGRDRAFT_77820</name>
</gene>
<name>D2UYP9_NAEGR</name>
<reference evidence="2 3" key="1">
    <citation type="journal article" date="2010" name="Cell">
        <title>The genome of Naegleria gruberi illuminates early eukaryotic versatility.</title>
        <authorList>
            <person name="Fritz-Laylin L.K."/>
            <person name="Prochnik S.E."/>
            <person name="Ginger M.L."/>
            <person name="Dacks J.B."/>
            <person name="Carpenter M.L."/>
            <person name="Field M.C."/>
            <person name="Kuo A."/>
            <person name="Paredez A."/>
            <person name="Chapman J."/>
            <person name="Pham J."/>
            <person name="Shu S."/>
            <person name="Neupane R."/>
            <person name="Cipriano M."/>
            <person name="Mancuso J."/>
            <person name="Tu H."/>
            <person name="Salamov A."/>
            <person name="Lindquist E."/>
            <person name="Shapiro H."/>
            <person name="Lucas S."/>
            <person name="Grigoriev I.V."/>
            <person name="Cande W.Z."/>
            <person name="Fulton C."/>
            <person name="Rokhsar D.S."/>
            <person name="Dawson S.C."/>
        </authorList>
    </citation>
    <scope>NUCLEOTIDE SEQUENCE [LARGE SCALE GENOMIC DNA]</scope>
    <source>
        <strain evidence="2 3">NEG-M</strain>
    </source>
</reference>
<evidence type="ECO:0000256" key="1">
    <source>
        <dbReference type="SAM" id="MobiDB-lite"/>
    </source>
</evidence>
<evidence type="ECO:0000313" key="2">
    <source>
        <dbReference type="EMBL" id="EFC50515.1"/>
    </source>
</evidence>
<sequence length="153" mass="17868">MTIVFDLAYSNDNEVKLKRQKEMDDFKHNNKTLIAKNRALAENEYKQQILEKEKKEAVEEERKHKESQLKHLREVTVQEKQEEKNATTNFQVPLAMQMGLNQKRQPAPKMIAQTGVIYATLPPEEQRRYEAAAGYTPSFVMQRANQEAYTLVL</sequence>
<dbReference type="Proteomes" id="UP000006671">
    <property type="component" value="Unassembled WGS sequence"/>
</dbReference>
<keyword evidence="3" id="KW-1185">Reference proteome</keyword>
<organism evidence="3">
    <name type="scientific">Naegleria gruberi</name>
    <name type="common">Amoeba</name>
    <dbReference type="NCBI Taxonomy" id="5762"/>
    <lineage>
        <taxon>Eukaryota</taxon>
        <taxon>Discoba</taxon>
        <taxon>Heterolobosea</taxon>
        <taxon>Tetramitia</taxon>
        <taxon>Eutetramitia</taxon>
        <taxon>Vahlkampfiidae</taxon>
        <taxon>Naegleria</taxon>
    </lineage>
</organism>
<dbReference type="EMBL" id="GG738845">
    <property type="protein sequence ID" value="EFC50515.1"/>
    <property type="molecule type" value="Genomic_DNA"/>
</dbReference>
<dbReference type="KEGG" id="ngr:NAEGRDRAFT_77820"/>
<feature type="compositionally biased region" description="Basic and acidic residues" evidence="1">
    <location>
        <begin position="55"/>
        <end position="85"/>
    </location>
</feature>
<accession>D2UYP9</accession>
<dbReference type="RefSeq" id="XP_002683259.1">
    <property type="nucleotide sequence ID" value="XM_002683213.1"/>
</dbReference>
<evidence type="ECO:0000313" key="3">
    <source>
        <dbReference type="Proteomes" id="UP000006671"/>
    </source>
</evidence>
<dbReference type="AlphaFoldDB" id="D2UYP9"/>